<dbReference type="InterPro" id="IPR011655">
    <property type="entry name" value="MpPF26"/>
</dbReference>
<dbReference type="AlphaFoldDB" id="A0A2I2MBT2"/>
<keyword evidence="1" id="KW-1133">Transmembrane helix</keyword>
<evidence type="ECO:0000256" key="1">
    <source>
        <dbReference type="SAM" id="Phobius"/>
    </source>
</evidence>
<protein>
    <recommendedName>
        <fullName evidence="4">DUF4190 domain-containing protein</fullName>
    </recommendedName>
</protein>
<dbReference type="Proteomes" id="UP000490060">
    <property type="component" value="Unassembled WGS sequence"/>
</dbReference>
<proteinExistence type="predicted"/>
<feature type="transmembrane region" description="Helical" evidence="1">
    <location>
        <begin position="12"/>
        <end position="43"/>
    </location>
</feature>
<organism evidence="2 3">
    <name type="scientific">Tenacibaculum finnmarkense genomovar ulcerans</name>
    <dbReference type="NCBI Taxonomy" id="2781388"/>
    <lineage>
        <taxon>Bacteria</taxon>
        <taxon>Pseudomonadati</taxon>
        <taxon>Bacteroidota</taxon>
        <taxon>Flavobacteriia</taxon>
        <taxon>Flavobacteriales</taxon>
        <taxon>Flavobacteriaceae</taxon>
        <taxon>Tenacibaculum</taxon>
        <taxon>Tenacibaculum finnmarkense</taxon>
    </lineage>
</organism>
<sequence>METMDQEKLPNATVALVLGILSILTCCFYGVIGLPLGITAVILGNKAVKLDAENPEQYTGVKNASAGKILGIIGIVLNVLYILCIVYVFSIIGWDAIGNEELMLERLNELQNQ</sequence>
<keyword evidence="1" id="KW-0472">Membrane</keyword>
<feature type="transmembrane region" description="Helical" evidence="1">
    <location>
        <begin position="69"/>
        <end position="94"/>
    </location>
</feature>
<evidence type="ECO:0008006" key="4">
    <source>
        <dbReference type="Google" id="ProtNLM"/>
    </source>
</evidence>
<gene>
    <name evidence="2" type="ORF">TNO010_90081</name>
</gene>
<dbReference type="EMBL" id="OENE01000055">
    <property type="protein sequence ID" value="SOU90003.1"/>
    <property type="molecule type" value="Genomic_DNA"/>
</dbReference>
<dbReference type="NCBIfam" id="NF040945">
    <property type="entry name" value="CCC_membrane"/>
    <property type="match status" value="1"/>
</dbReference>
<keyword evidence="1" id="KW-0812">Transmembrane</keyword>
<dbReference type="Pfam" id="PF07666">
    <property type="entry name" value="MpPF26"/>
    <property type="match status" value="1"/>
</dbReference>
<reference evidence="2 3" key="1">
    <citation type="submission" date="2017-11" db="EMBL/GenBank/DDBJ databases">
        <authorList>
            <person name="Duchaud E."/>
        </authorList>
    </citation>
    <scope>NUCLEOTIDE SEQUENCE [LARGE SCALE GENOMIC DNA]</scope>
    <source>
        <strain evidence="2 3">TNO010</strain>
    </source>
</reference>
<evidence type="ECO:0000313" key="2">
    <source>
        <dbReference type="EMBL" id="SOU90003.1"/>
    </source>
</evidence>
<accession>A0A2I2MBT2</accession>
<dbReference type="RefSeq" id="WP_232121250.1">
    <property type="nucleotide sequence ID" value="NZ_JAJHTM010000007.1"/>
</dbReference>
<evidence type="ECO:0000313" key="3">
    <source>
        <dbReference type="Proteomes" id="UP000490060"/>
    </source>
</evidence>
<name>A0A2I2MBT2_9FLAO</name>